<evidence type="ECO:0000256" key="5">
    <source>
        <dbReference type="ARBA" id="ARBA00023085"/>
    </source>
</evidence>
<comment type="pathway">
    <text evidence="1">Glycan metabolism; pectin degradation; 2-dehydro-3-deoxy-D-gluconate from pectin: step 1/5.</text>
</comment>
<feature type="signal peptide" evidence="6">
    <location>
        <begin position="1"/>
        <end position="16"/>
    </location>
</feature>
<proteinExistence type="inferred from homology"/>
<dbReference type="InterPro" id="IPR011050">
    <property type="entry name" value="Pectin_lyase_fold/virulence"/>
</dbReference>
<keyword evidence="9" id="KW-1185">Reference proteome</keyword>
<feature type="domain" description="Pectinesterase catalytic" evidence="7">
    <location>
        <begin position="184"/>
        <end position="356"/>
    </location>
</feature>
<evidence type="ECO:0000256" key="4">
    <source>
        <dbReference type="ARBA" id="ARBA00022801"/>
    </source>
</evidence>
<evidence type="ECO:0000313" key="8">
    <source>
        <dbReference type="EMBL" id="QDS75564.1"/>
    </source>
</evidence>
<dbReference type="OrthoDB" id="2019149at2759"/>
<dbReference type="PANTHER" id="PTHR31321:SF137">
    <property type="entry name" value="PECTIN METHYL ESTERASE (EUROFUNG)"/>
    <property type="match status" value="1"/>
</dbReference>
<dbReference type="EC" id="3.1.1.11" evidence="3"/>
<dbReference type="GO" id="GO:0042545">
    <property type="term" value="P:cell wall modification"/>
    <property type="evidence" value="ECO:0007669"/>
    <property type="project" value="InterPro"/>
</dbReference>
<accession>A0A517LIT6</accession>
<dbReference type="Gene3D" id="2.160.20.10">
    <property type="entry name" value="Single-stranded right-handed beta-helix, Pectin lyase-like"/>
    <property type="match status" value="1"/>
</dbReference>
<evidence type="ECO:0000256" key="6">
    <source>
        <dbReference type="SAM" id="SignalP"/>
    </source>
</evidence>
<evidence type="ECO:0000256" key="2">
    <source>
        <dbReference type="ARBA" id="ARBA00008891"/>
    </source>
</evidence>
<dbReference type="PANTHER" id="PTHR31321">
    <property type="entry name" value="ACYL-COA THIOESTER HYDROLASE YBHC-RELATED"/>
    <property type="match status" value="1"/>
</dbReference>
<dbReference type="InterPro" id="IPR000070">
    <property type="entry name" value="Pectinesterase_cat"/>
</dbReference>
<organism evidence="8 9">
    <name type="scientific">Venturia effusa</name>
    <dbReference type="NCBI Taxonomy" id="50376"/>
    <lineage>
        <taxon>Eukaryota</taxon>
        <taxon>Fungi</taxon>
        <taxon>Dikarya</taxon>
        <taxon>Ascomycota</taxon>
        <taxon>Pezizomycotina</taxon>
        <taxon>Dothideomycetes</taxon>
        <taxon>Pleosporomycetidae</taxon>
        <taxon>Venturiales</taxon>
        <taxon>Venturiaceae</taxon>
        <taxon>Venturia</taxon>
    </lineage>
</organism>
<dbReference type="Pfam" id="PF01095">
    <property type="entry name" value="Pectinesterase"/>
    <property type="match status" value="1"/>
</dbReference>
<sequence length="375" mass="40002">MFKLIAAFLLLPVIQAYDRAACQRPDNKDIATSCPPGTIVVGPSGKFKTIQSAILSLPLDNTPQTILIQAGTYTEQVNITRPGPLTLLGVTSTPNSHTGNLAKVLWKQATGTKETGTKDNAFTATLTVAPNLDAALTGSGPTGWAVPANTPFGNTDFRAYNIDFANDYKLDSAGPSLVVSLGFANAGFYLCGVRGWQDTVYIGKKANVYFYKGEIAGFTDFIYGFGTVWVQSAKIALRGCGGGITAWKGTDGVNKYGAYIVDSDVGKSENSAAKVGKCALGRPWNELHRSIFAKCKLDDSIGPAGYKKWLEKGESHITAKTMMAEFGNTGPGFDAAGRKSTNLSKLLSAAEYEPYSTVEKVFGNVTWIDKAPETK</sequence>
<dbReference type="STRING" id="50376.A0A517LIT6"/>
<keyword evidence="4" id="KW-0378">Hydrolase</keyword>
<evidence type="ECO:0000256" key="3">
    <source>
        <dbReference type="ARBA" id="ARBA00013229"/>
    </source>
</evidence>
<dbReference type="EMBL" id="CP042197">
    <property type="protein sequence ID" value="QDS75564.1"/>
    <property type="molecule type" value="Genomic_DNA"/>
</dbReference>
<evidence type="ECO:0000259" key="7">
    <source>
        <dbReference type="Pfam" id="PF01095"/>
    </source>
</evidence>
<gene>
    <name evidence="8" type="ORF">FKW77_005820</name>
</gene>
<protein>
    <recommendedName>
        <fullName evidence="3">pectinesterase</fullName>
        <ecNumber evidence="3">3.1.1.11</ecNumber>
    </recommendedName>
</protein>
<keyword evidence="5" id="KW-0063">Aspartyl esterase</keyword>
<dbReference type="InterPro" id="IPR012334">
    <property type="entry name" value="Pectin_lyas_fold"/>
</dbReference>
<keyword evidence="6" id="KW-0732">Signal</keyword>
<feature type="chain" id="PRO_5022069067" description="pectinesterase" evidence="6">
    <location>
        <begin position="17"/>
        <end position="375"/>
    </location>
</feature>
<evidence type="ECO:0000313" key="9">
    <source>
        <dbReference type="Proteomes" id="UP000316270"/>
    </source>
</evidence>
<reference evidence="8 9" key="1">
    <citation type="submission" date="2019-07" db="EMBL/GenBank/DDBJ databases">
        <title>Finished genome of Venturia effusa.</title>
        <authorList>
            <person name="Young C.A."/>
            <person name="Cox M.P."/>
            <person name="Ganley A.R.D."/>
            <person name="David W.J."/>
        </authorList>
    </citation>
    <scope>NUCLEOTIDE SEQUENCE [LARGE SCALE GENOMIC DNA]</scope>
    <source>
        <strain evidence="9">albino</strain>
    </source>
</reference>
<dbReference type="GO" id="GO:0045490">
    <property type="term" value="P:pectin catabolic process"/>
    <property type="evidence" value="ECO:0007669"/>
    <property type="project" value="UniProtKB-UniPathway"/>
</dbReference>
<dbReference type="Proteomes" id="UP000316270">
    <property type="component" value="Chromosome 13"/>
</dbReference>
<name>A0A517LIT6_9PEZI</name>
<dbReference type="SUPFAM" id="SSF51126">
    <property type="entry name" value="Pectin lyase-like"/>
    <property type="match status" value="1"/>
</dbReference>
<comment type="similarity">
    <text evidence="2">Belongs to the pectinesterase family.</text>
</comment>
<dbReference type="UniPathway" id="UPA00545">
    <property type="reaction ID" value="UER00823"/>
</dbReference>
<dbReference type="GO" id="GO:0030599">
    <property type="term" value="F:pectinesterase activity"/>
    <property type="evidence" value="ECO:0007669"/>
    <property type="project" value="UniProtKB-EC"/>
</dbReference>
<dbReference type="AlphaFoldDB" id="A0A517LIT6"/>
<evidence type="ECO:0000256" key="1">
    <source>
        <dbReference type="ARBA" id="ARBA00005184"/>
    </source>
</evidence>